<gene>
    <name evidence="2" type="ORF">S12H4_09602</name>
</gene>
<evidence type="ECO:0000256" key="1">
    <source>
        <dbReference type="SAM" id="MobiDB-lite"/>
    </source>
</evidence>
<reference evidence="2" key="1">
    <citation type="journal article" date="2014" name="Front. Microbiol.">
        <title>High frequency of phylogenetically diverse reductive dehalogenase-homologous genes in deep subseafloor sedimentary metagenomes.</title>
        <authorList>
            <person name="Kawai M."/>
            <person name="Futagami T."/>
            <person name="Toyoda A."/>
            <person name="Takaki Y."/>
            <person name="Nishi S."/>
            <person name="Hori S."/>
            <person name="Arai W."/>
            <person name="Tsubouchi T."/>
            <person name="Morono Y."/>
            <person name="Uchiyama I."/>
            <person name="Ito T."/>
            <person name="Fujiyama A."/>
            <person name="Inagaki F."/>
            <person name="Takami H."/>
        </authorList>
    </citation>
    <scope>NUCLEOTIDE SEQUENCE</scope>
    <source>
        <strain evidence="2">Expedition CK06-06</strain>
    </source>
</reference>
<accession>X1R7E5</accession>
<proteinExistence type="predicted"/>
<comment type="caution">
    <text evidence="2">The sequence shown here is derived from an EMBL/GenBank/DDBJ whole genome shotgun (WGS) entry which is preliminary data.</text>
</comment>
<dbReference type="EMBL" id="BARW01003926">
    <property type="protein sequence ID" value="GAI59065.1"/>
    <property type="molecule type" value="Genomic_DNA"/>
</dbReference>
<organism evidence="2">
    <name type="scientific">marine sediment metagenome</name>
    <dbReference type="NCBI Taxonomy" id="412755"/>
    <lineage>
        <taxon>unclassified sequences</taxon>
        <taxon>metagenomes</taxon>
        <taxon>ecological metagenomes</taxon>
    </lineage>
</organism>
<name>X1R7E5_9ZZZZ</name>
<dbReference type="AlphaFoldDB" id="X1R7E5"/>
<feature type="region of interest" description="Disordered" evidence="1">
    <location>
        <begin position="1"/>
        <end position="20"/>
    </location>
</feature>
<evidence type="ECO:0000313" key="2">
    <source>
        <dbReference type="EMBL" id="GAI59065.1"/>
    </source>
</evidence>
<sequence length="103" mass="11599">MFWKKKPAAGEPKAKEPSPKEVITQIEQLTLGQALSYRLLETYGGGLAVIELNPQYPKKGRKYILSLEELVDGKPAGKRHRLWDSDKPKDLAGWILDQNGELL</sequence>
<protein>
    <submittedName>
        <fullName evidence="2">Uncharacterized protein</fullName>
    </submittedName>
</protein>